<keyword evidence="4" id="KW-1185">Reference proteome</keyword>
<feature type="transmembrane region" description="Helical" evidence="2">
    <location>
        <begin position="260"/>
        <end position="279"/>
    </location>
</feature>
<reference evidence="4" key="1">
    <citation type="journal article" date="2019" name="Int. J. Syst. Evol. Microbiol.">
        <title>The Global Catalogue of Microorganisms (GCM) 10K type strain sequencing project: providing services to taxonomists for standard genome sequencing and annotation.</title>
        <authorList>
            <consortium name="The Broad Institute Genomics Platform"/>
            <consortium name="The Broad Institute Genome Sequencing Center for Infectious Disease"/>
            <person name="Wu L."/>
            <person name="Ma J."/>
        </authorList>
    </citation>
    <scope>NUCLEOTIDE SEQUENCE [LARGE SCALE GENOMIC DNA]</scope>
    <source>
        <strain evidence="4">CECT 7706</strain>
    </source>
</reference>
<proteinExistence type="predicted"/>
<dbReference type="PANTHER" id="PTHR31061">
    <property type="entry name" value="LD22376P"/>
    <property type="match status" value="1"/>
</dbReference>
<feature type="transmembrane region" description="Helical" evidence="2">
    <location>
        <begin position="358"/>
        <end position="380"/>
    </location>
</feature>
<feature type="transmembrane region" description="Helical" evidence="2">
    <location>
        <begin position="116"/>
        <end position="133"/>
    </location>
</feature>
<feature type="transmembrane region" description="Helical" evidence="2">
    <location>
        <begin position="285"/>
        <end position="307"/>
    </location>
</feature>
<name>A0ABT8C0T6_9BACT</name>
<comment type="caution">
    <text evidence="3">The sequence shown here is derived from an EMBL/GenBank/DDBJ whole genome shotgun (WGS) entry which is preliminary data.</text>
</comment>
<gene>
    <name evidence="3" type="ORF">QWZ15_01070</name>
</gene>
<dbReference type="PANTHER" id="PTHR31061:SF24">
    <property type="entry name" value="LD22376P"/>
    <property type="match status" value="1"/>
</dbReference>
<evidence type="ECO:0000256" key="2">
    <source>
        <dbReference type="SAM" id="Phobius"/>
    </source>
</evidence>
<keyword evidence="2" id="KW-0812">Transmembrane</keyword>
<dbReference type="EMBL" id="JAUFQS010000002">
    <property type="protein sequence ID" value="MDN3686404.1"/>
    <property type="molecule type" value="Genomic_DNA"/>
</dbReference>
<sequence length="388" mass="43623">MSTTTSTEHRKDPELGSPVSAAPSSSKRLLSIDALRGFDMLLIAGGGTFLVLLEGKTGIGAIDWMANQLTHPAWNGFTFYDFIFPLFLFIAGVSLTFSLNKGKSMGLPNSTLYRKTFIRMLILILLGIVYKNSPIPFFEPSQIRLGSVLGRIGLATFVATLFYLNMDFYKRLASGLVILLLYYAALYLIPVPGYGAGDLSFEGNLVGWFDRTFLPGRLLQGTYDELGILTQIPSLCLTLFGTLAGEILGKAWLDKRKGQYLAIAGVAGIALGLLWSLHFPINKHLWTSSFILLTTGMAFLFLLVFYWIIDVWHIRKWAFFFQVIGLNSLTIYFAYSFIDFGYTSRKLFSGLYAPLPEDWYPVFQAFGAFLLVWVFLYLLYRLKIFVKV</sequence>
<feature type="transmembrane region" description="Helical" evidence="2">
    <location>
        <begin position="34"/>
        <end position="53"/>
    </location>
</feature>
<protein>
    <submittedName>
        <fullName evidence="3">DUF5009 domain-containing protein</fullName>
    </submittedName>
</protein>
<feature type="transmembrane region" description="Helical" evidence="2">
    <location>
        <begin position="145"/>
        <end position="164"/>
    </location>
</feature>
<evidence type="ECO:0000256" key="1">
    <source>
        <dbReference type="SAM" id="MobiDB-lite"/>
    </source>
</evidence>
<feature type="transmembrane region" description="Helical" evidence="2">
    <location>
        <begin position="176"/>
        <end position="195"/>
    </location>
</feature>
<dbReference type="Proteomes" id="UP001236663">
    <property type="component" value="Unassembled WGS sequence"/>
</dbReference>
<feature type="transmembrane region" description="Helical" evidence="2">
    <location>
        <begin position="228"/>
        <end position="248"/>
    </location>
</feature>
<accession>A0ABT8C0T6</accession>
<keyword evidence="2" id="KW-0472">Membrane</keyword>
<organism evidence="3 4">
    <name type="scientific">Cyclobacterium jeungdonense</name>
    <dbReference type="NCBI Taxonomy" id="708087"/>
    <lineage>
        <taxon>Bacteria</taxon>
        <taxon>Pseudomonadati</taxon>
        <taxon>Bacteroidota</taxon>
        <taxon>Cytophagia</taxon>
        <taxon>Cytophagales</taxon>
        <taxon>Cyclobacteriaceae</taxon>
        <taxon>Cyclobacterium</taxon>
    </lineage>
</organism>
<feature type="region of interest" description="Disordered" evidence="1">
    <location>
        <begin position="1"/>
        <end position="23"/>
    </location>
</feature>
<keyword evidence="2" id="KW-1133">Transmembrane helix</keyword>
<dbReference type="RefSeq" id="WP_163386882.1">
    <property type="nucleotide sequence ID" value="NZ_JAUFQS010000002.1"/>
</dbReference>
<feature type="transmembrane region" description="Helical" evidence="2">
    <location>
        <begin position="73"/>
        <end position="95"/>
    </location>
</feature>
<evidence type="ECO:0000313" key="3">
    <source>
        <dbReference type="EMBL" id="MDN3686404.1"/>
    </source>
</evidence>
<evidence type="ECO:0000313" key="4">
    <source>
        <dbReference type="Proteomes" id="UP001236663"/>
    </source>
</evidence>
<feature type="transmembrane region" description="Helical" evidence="2">
    <location>
        <begin position="319"/>
        <end position="338"/>
    </location>
</feature>